<gene>
    <name evidence="2" type="ORF">TTRE_0000669301</name>
</gene>
<dbReference type="Proteomes" id="UP000030665">
    <property type="component" value="Unassembled WGS sequence"/>
</dbReference>
<organism evidence="2 3">
    <name type="scientific">Trichuris trichiura</name>
    <name type="common">Whipworm</name>
    <name type="synonym">Trichocephalus trichiurus</name>
    <dbReference type="NCBI Taxonomy" id="36087"/>
    <lineage>
        <taxon>Eukaryota</taxon>
        <taxon>Metazoa</taxon>
        <taxon>Ecdysozoa</taxon>
        <taxon>Nematoda</taxon>
        <taxon>Enoplea</taxon>
        <taxon>Dorylaimia</taxon>
        <taxon>Trichinellida</taxon>
        <taxon>Trichuridae</taxon>
        <taxon>Trichuris</taxon>
    </lineage>
</organism>
<reference evidence="2" key="1">
    <citation type="submission" date="2014-01" db="EMBL/GenBank/DDBJ databases">
        <authorList>
            <person name="Aslett M."/>
        </authorList>
    </citation>
    <scope>NUCLEOTIDE SEQUENCE</scope>
</reference>
<sequence length="140" mass="15759">MPEAQMDCKRAGFLRDQEDNAELRPDSATREGEVEAVDFEDLIAIDDPRAIFCSALAEGGMSVEASSTGDDAEEESDNEMEMYRWLAAYEEAVEAPGLDQWLKDVKRLSECRADCMDIAFMRTYDMHGKRKPCIMGVRSC</sequence>
<dbReference type="EMBL" id="HG806323">
    <property type="protein sequence ID" value="CDW58383.1"/>
    <property type="molecule type" value="Genomic_DNA"/>
</dbReference>
<protein>
    <submittedName>
        <fullName evidence="2">Uncharacterized protein</fullName>
    </submittedName>
</protein>
<evidence type="ECO:0000256" key="1">
    <source>
        <dbReference type="SAM" id="MobiDB-lite"/>
    </source>
</evidence>
<accession>A0A077ZFP7</accession>
<evidence type="ECO:0000313" key="2">
    <source>
        <dbReference type="EMBL" id="CDW58383.1"/>
    </source>
</evidence>
<name>A0A077ZFP7_TRITR</name>
<dbReference type="AlphaFoldDB" id="A0A077ZFP7"/>
<keyword evidence="3" id="KW-1185">Reference proteome</keyword>
<evidence type="ECO:0000313" key="3">
    <source>
        <dbReference type="Proteomes" id="UP000030665"/>
    </source>
</evidence>
<proteinExistence type="predicted"/>
<reference evidence="2" key="2">
    <citation type="submission" date="2014-03" db="EMBL/GenBank/DDBJ databases">
        <title>The whipworm genome and dual-species transcriptomics of an intimate host-pathogen interaction.</title>
        <authorList>
            <person name="Foth B.J."/>
            <person name="Tsai I.J."/>
            <person name="Reid A.J."/>
            <person name="Bancroft A.J."/>
            <person name="Nichol S."/>
            <person name="Tracey A."/>
            <person name="Holroyd N."/>
            <person name="Cotton J.A."/>
            <person name="Stanley E.J."/>
            <person name="Zarowiecki M."/>
            <person name="Liu J.Z."/>
            <person name="Huckvale T."/>
            <person name="Cooper P.J."/>
            <person name="Grencis R.K."/>
            <person name="Berriman M."/>
        </authorList>
    </citation>
    <scope>NUCLEOTIDE SEQUENCE [LARGE SCALE GENOMIC DNA]</scope>
</reference>
<feature type="region of interest" description="Disordered" evidence="1">
    <location>
        <begin position="1"/>
        <end position="31"/>
    </location>
</feature>